<dbReference type="InterPro" id="IPR000847">
    <property type="entry name" value="LysR_HTH_N"/>
</dbReference>
<dbReference type="Gene3D" id="3.40.190.10">
    <property type="entry name" value="Periplasmic binding protein-like II"/>
    <property type="match status" value="2"/>
</dbReference>
<dbReference type="CDD" id="cd05466">
    <property type="entry name" value="PBP2_LTTR_substrate"/>
    <property type="match status" value="1"/>
</dbReference>
<dbReference type="PANTHER" id="PTHR30346">
    <property type="entry name" value="TRANSCRIPTIONAL DUAL REGULATOR HCAR-RELATED"/>
    <property type="match status" value="1"/>
</dbReference>
<organism evidence="6 7">
    <name type="scientific">Paracoccus nototheniae</name>
    <dbReference type="NCBI Taxonomy" id="2489002"/>
    <lineage>
        <taxon>Bacteria</taxon>
        <taxon>Pseudomonadati</taxon>
        <taxon>Pseudomonadota</taxon>
        <taxon>Alphaproteobacteria</taxon>
        <taxon>Rhodobacterales</taxon>
        <taxon>Paracoccaceae</taxon>
        <taxon>Paracoccus</taxon>
    </lineage>
</organism>
<evidence type="ECO:0000313" key="7">
    <source>
        <dbReference type="Proteomes" id="UP001597302"/>
    </source>
</evidence>
<comment type="caution">
    <text evidence="6">The sequence shown here is derived from an EMBL/GenBank/DDBJ whole genome shotgun (WGS) entry which is preliminary data.</text>
</comment>
<dbReference type="Proteomes" id="UP001597302">
    <property type="component" value="Unassembled WGS sequence"/>
</dbReference>
<dbReference type="Pfam" id="PF00126">
    <property type="entry name" value="HTH_1"/>
    <property type="match status" value="1"/>
</dbReference>
<dbReference type="Gene3D" id="1.10.10.10">
    <property type="entry name" value="Winged helix-like DNA-binding domain superfamily/Winged helix DNA-binding domain"/>
    <property type="match status" value="1"/>
</dbReference>
<evidence type="ECO:0000256" key="2">
    <source>
        <dbReference type="ARBA" id="ARBA00023015"/>
    </source>
</evidence>
<accession>A0ABW4DX58</accession>
<gene>
    <name evidence="6" type="ORF">ACFQ5P_13720</name>
</gene>
<dbReference type="SUPFAM" id="SSF46785">
    <property type="entry name" value="Winged helix' DNA-binding domain"/>
    <property type="match status" value="1"/>
</dbReference>
<comment type="similarity">
    <text evidence="1">Belongs to the LysR transcriptional regulatory family.</text>
</comment>
<sequence length="303" mass="32587">MTTGSQNTNIGLRHLRALHAIRDEGSFARAADRLGVVPSALSETIRQLEEAAGLPLFDRRMRPPQITPAGRSFLADTAPVLQDMARAMARMQDSARLGSGRLSIGASPSAIRDLLAPALRVFRADHPGVELIVHDGPADQLAELVAEGVLDLAIAGHSGDTPLLQRQAIQQDPFGLAVPAGHPLTRLGRAPGLEDIDPHSLIHLEGMTGTSRLLAGCPDLPAGLRTGPVRVQSTFGQLCLIRSGVGIGLLPRKAVMLFDDPGIVYLPVRGLALERTISLIWPARRAMSHLSTRFIEIWRQMQD</sequence>
<dbReference type="InterPro" id="IPR005119">
    <property type="entry name" value="LysR_subst-bd"/>
</dbReference>
<keyword evidence="7" id="KW-1185">Reference proteome</keyword>
<dbReference type="PANTHER" id="PTHR30346:SF28">
    <property type="entry name" value="HTH-TYPE TRANSCRIPTIONAL REGULATOR CYNR"/>
    <property type="match status" value="1"/>
</dbReference>
<proteinExistence type="inferred from homology"/>
<dbReference type="RefSeq" id="WP_131572655.1">
    <property type="nucleotide sequence ID" value="NZ_CBCSAJ010000013.1"/>
</dbReference>
<evidence type="ECO:0000313" key="6">
    <source>
        <dbReference type="EMBL" id="MFD1482349.1"/>
    </source>
</evidence>
<feature type="domain" description="HTH lysR-type" evidence="5">
    <location>
        <begin position="10"/>
        <end position="67"/>
    </location>
</feature>
<dbReference type="EMBL" id="JBHTOQ010000028">
    <property type="protein sequence ID" value="MFD1482349.1"/>
    <property type="molecule type" value="Genomic_DNA"/>
</dbReference>
<evidence type="ECO:0000256" key="3">
    <source>
        <dbReference type="ARBA" id="ARBA00023125"/>
    </source>
</evidence>
<evidence type="ECO:0000256" key="4">
    <source>
        <dbReference type="ARBA" id="ARBA00023163"/>
    </source>
</evidence>
<reference evidence="7" key="1">
    <citation type="journal article" date="2019" name="Int. J. Syst. Evol. Microbiol.">
        <title>The Global Catalogue of Microorganisms (GCM) 10K type strain sequencing project: providing services to taxonomists for standard genome sequencing and annotation.</title>
        <authorList>
            <consortium name="The Broad Institute Genomics Platform"/>
            <consortium name="The Broad Institute Genome Sequencing Center for Infectious Disease"/>
            <person name="Wu L."/>
            <person name="Ma J."/>
        </authorList>
    </citation>
    <scope>NUCLEOTIDE SEQUENCE [LARGE SCALE GENOMIC DNA]</scope>
    <source>
        <strain evidence="7">CCM 8875</strain>
    </source>
</reference>
<protein>
    <submittedName>
        <fullName evidence="6">LysR family transcriptional regulator</fullName>
    </submittedName>
</protein>
<name>A0ABW4DX58_9RHOB</name>
<keyword evidence="4" id="KW-0804">Transcription</keyword>
<dbReference type="InterPro" id="IPR036390">
    <property type="entry name" value="WH_DNA-bd_sf"/>
</dbReference>
<evidence type="ECO:0000256" key="1">
    <source>
        <dbReference type="ARBA" id="ARBA00009437"/>
    </source>
</evidence>
<evidence type="ECO:0000259" key="5">
    <source>
        <dbReference type="PROSITE" id="PS50931"/>
    </source>
</evidence>
<dbReference type="Pfam" id="PF03466">
    <property type="entry name" value="LysR_substrate"/>
    <property type="match status" value="1"/>
</dbReference>
<dbReference type="InterPro" id="IPR036388">
    <property type="entry name" value="WH-like_DNA-bd_sf"/>
</dbReference>
<keyword evidence="2" id="KW-0805">Transcription regulation</keyword>
<dbReference type="SUPFAM" id="SSF53850">
    <property type="entry name" value="Periplasmic binding protein-like II"/>
    <property type="match status" value="1"/>
</dbReference>
<dbReference type="PROSITE" id="PS50931">
    <property type="entry name" value="HTH_LYSR"/>
    <property type="match status" value="1"/>
</dbReference>
<keyword evidence="3" id="KW-0238">DNA-binding</keyword>